<dbReference type="Proteomes" id="UP000004221">
    <property type="component" value="Unassembled WGS sequence"/>
</dbReference>
<dbReference type="EMBL" id="CAGS01000099">
    <property type="protein sequence ID" value="CCF83121.1"/>
    <property type="molecule type" value="Genomic_DNA"/>
</dbReference>
<keyword evidence="3" id="KW-1185">Reference proteome</keyword>
<dbReference type="AlphaFoldDB" id="I4EEK9"/>
<sequence>MDVYLTPIIMKRGRPATKVSVICESPLRREIEHVLMRHSTTLGLRTMPLDRTKAGRRIEEVVTRWGDVRVKLKIWRGRVLEAVPEYADCLAIQRETGIPIRLIYGEVVRIAEAYVGRRMEGDE</sequence>
<organism evidence="2 3">
    <name type="scientific">Nitrolancea hollandica Lb</name>
    <dbReference type="NCBI Taxonomy" id="1129897"/>
    <lineage>
        <taxon>Bacteria</taxon>
        <taxon>Pseudomonadati</taxon>
        <taxon>Thermomicrobiota</taxon>
        <taxon>Thermomicrobia</taxon>
        <taxon>Sphaerobacterales</taxon>
        <taxon>Sphaerobacterineae</taxon>
        <taxon>Sphaerobacteraceae</taxon>
        <taxon>Nitrolancea</taxon>
    </lineage>
</organism>
<name>I4EEK9_9BACT</name>
<evidence type="ECO:0008006" key="4">
    <source>
        <dbReference type="Google" id="ProtNLM"/>
    </source>
</evidence>
<reference evidence="2 3" key="1">
    <citation type="journal article" date="2012" name="ISME J.">
        <title>Nitrification expanded: discovery, physiology and genomics of a nitrite-oxidizing bacterium from the phylum Chloroflexi.</title>
        <authorList>
            <person name="Sorokin D.Y."/>
            <person name="Lucker S."/>
            <person name="Vejmelkova D."/>
            <person name="Kostrikina N.A."/>
            <person name="Kleerebezem R."/>
            <person name="Rijpstra W.I."/>
            <person name="Damste J.S."/>
            <person name="Le Paslier D."/>
            <person name="Muyzer G."/>
            <person name="Wagner M."/>
            <person name="van Loosdrecht M.C."/>
            <person name="Daims H."/>
        </authorList>
    </citation>
    <scope>NUCLEOTIDE SEQUENCE [LARGE SCALE GENOMIC DNA]</scope>
    <source>
        <strain evidence="3">none</strain>
    </source>
</reference>
<accession>I4EEK9</accession>
<evidence type="ECO:0000256" key="1">
    <source>
        <dbReference type="ARBA" id="ARBA00022596"/>
    </source>
</evidence>
<dbReference type="PANTHER" id="PTHR36566">
    <property type="entry name" value="NICKEL INSERTION PROTEIN-RELATED"/>
    <property type="match status" value="1"/>
</dbReference>
<proteinExistence type="predicted"/>
<evidence type="ECO:0000313" key="3">
    <source>
        <dbReference type="Proteomes" id="UP000004221"/>
    </source>
</evidence>
<keyword evidence="1" id="KW-0533">Nickel</keyword>
<dbReference type="Gene3D" id="3.30.70.1380">
    <property type="entry name" value="Transcriptional regulatory protein pf0864 domain like"/>
    <property type="match status" value="1"/>
</dbReference>
<evidence type="ECO:0000313" key="2">
    <source>
        <dbReference type="EMBL" id="CCF83121.1"/>
    </source>
</evidence>
<dbReference type="Gene3D" id="3.10.20.300">
    <property type="entry name" value="mk0293 like domain"/>
    <property type="match status" value="1"/>
</dbReference>
<comment type="caution">
    <text evidence="2">The sequence shown here is derived from an EMBL/GenBank/DDBJ whole genome shotgun (WGS) entry which is preliminary data.</text>
</comment>
<dbReference type="InterPro" id="IPR002822">
    <property type="entry name" value="Ni_insertion"/>
</dbReference>
<dbReference type="Pfam" id="PF01969">
    <property type="entry name" value="Ni_insertion"/>
    <property type="match status" value="1"/>
</dbReference>
<gene>
    <name evidence="2" type="ORF">NITHO_1880008</name>
</gene>
<dbReference type="PANTHER" id="PTHR36566:SF1">
    <property type="entry name" value="PYRIDINIUM-3,5-BISTHIOCARBOXYLIC ACID MONONUCLEOTIDE NICKEL INSERTION PROTEIN"/>
    <property type="match status" value="1"/>
</dbReference>
<protein>
    <recommendedName>
        <fullName evidence="4">LarC family nickel insertion protein</fullName>
    </recommendedName>
</protein>